<dbReference type="Proteomes" id="UP000236928">
    <property type="component" value="Unassembled WGS sequence"/>
</dbReference>
<dbReference type="GO" id="GO:0016757">
    <property type="term" value="F:glycosyltransferase activity"/>
    <property type="evidence" value="ECO:0007669"/>
    <property type="project" value="UniProtKB-KW"/>
</dbReference>
<dbReference type="AlphaFoldDB" id="A0A2P4Z5A8"/>
<comment type="caution">
    <text evidence="6">The sequence shown here is derived from an EMBL/GenBank/DDBJ whole genome shotgun (WGS) entry which is preliminary data.</text>
</comment>
<dbReference type="PANTHER" id="PTHR13778:SF47">
    <property type="entry name" value="LIPOPOLYSACCHARIDE 1,3-GALACTOSYLTRANSFERASE"/>
    <property type="match status" value="1"/>
</dbReference>
<accession>A0A2P4Z5A8</accession>
<reference evidence="6 7" key="1">
    <citation type="submission" date="2014-04" db="EMBL/GenBank/DDBJ databases">
        <title>Comparative Genomics of Cryptosporidium Species.</title>
        <authorList>
            <person name="Silva J.C."/>
            <person name="Su Q."/>
            <person name="Chalmers R."/>
            <person name="Chibucos M.C."/>
            <person name="Elwin K."/>
            <person name="Godinez A."/>
            <person name="Guo F."/>
            <person name="Huynh K."/>
            <person name="Orvis J."/>
            <person name="Ott S."/>
            <person name="Sadzewicz L."/>
            <person name="Sengamalay N."/>
            <person name="Shetty A."/>
            <person name="Sun M."/>
            <person name="Tallon L."/>
            <person name="Xiao L."/>
            <person name="Zhang H."/>
            <person name="Fraser C.M."/>
            <person name="Zhu G."/>
            <person name="Kissinger J."/>
            <person name="Widmer G."/>
        </authorList>
    </citation>
    <scope>NUCLEOTIDE SEQUENCE [LARGE SCALE GENOMIC DNA]</scope>
    <source>
        <strain evidence="6 7">UKMEL1</strain>
    </source>
</reference>
<name>A0A2P4Z5A8_9CRYT</name>
<gene>
    <name evidence="6" type="ORF">CmeUKMEL1_16115</name>
</gene>
<evidence type="ECO:0000313" key="7">
    <source>
        <dbReference type="Proteomes" id="UP000236928"/>
    </source>
</evidence>
<evidence type="ECO:0000256" key="5">
    <source>
        <dbReference type="SAM" id="Phobius"/>
    </source>
</evidence>
<organism evidence="6 7">
    <name type="scientific">Cryptosporidium meleagridis</name>
    <dbReference type="NCBI Taxonomy" id="93969"/>
    <lineage>
        <taxon>Eukaryota</taxon>
        <taxon>Sar</taxon>
        <taxon>Alveolata</taxon>
        <taxon>Apicomplexa</taxon>
        <taxon>Conoidasida</taxon>
        <taxon>Coccidia</taxon>
        <taxon>Eucoccidiorida</taxon>
        <taxon>Eimeriorina</taxon>
        <taxon>Cryptosporidiidae</taxon>
        <taxon>Cryptosporidium</taxon>
    </lineage>
</organism>
<evidence type="ECO:0000256" key="4">
    <source>
        <dbReference type="ARBA" id="ARBA00022723"/>
    </source>
</evidence>
<dbReference type="InterPro" id="IPR002495">
    <property type="entry name" value="Glyco_trans_8"/>
</dbReference>
<protein>
    <submittedName>
        <fullName evidence="6">Glycosyl transferase family 8 family protein</fullName>
    </submittedName>
</protein>
<keyword evidence="5" id="KW-1133">Transmembrane helix</keyword>
<dbReference type="GO" id="GO:0046872">
    <property type="term" value="F:metal ion binding"/>
    <property type="evidence" value="ECO:0007669"/>
    <property type="project" value="UniProtKB-KW"/>
</dbReference>
<dbReference type="Pfam" id="PF01501">
    <property type="entry name" value="Glyco_transf_8"/>
    <property type="match status" value="1"/>
</dbReference>
<dbReference type="PANTHER" id="PTHR13778">
    <property type="entry name" value="GLYCOSYLTRANSFERASE 8 DOMAIN-CONTAINING PROTEIN"/>
    <property type="match status" value="1"/>
</dbReference>
<feature type="transmembrane region" description="Helical" evidence="5">
    <location>
        <begin position="12"/>
        <end position="35"/>
    </location>
</feature>
<evidence type="ECO:0000256" key="2">
    <source>
        <dbReference type="ARBA" id="ARBA00022676"/>
    </source>
</evidence>
<keyword evidence="4" id="KW-0479">Metal-binding</keyword>
<dbReference type="InterPro" id="IPR050748">
    <property type="entry name" value="Glycosyltrans_8_dom-fam"/>
</dbReference>
<evidence type="ECO:0000256" key="1">
    <source>
        <dbReference type="ARBA" id="ARBA00006351"/>
    </source>
</evidence>
<keyword evidence="5" id="KW-0472">Membrane</keyword>
<dbReference type="VEuPathDB" id="CryptoDB:CmeUKMEL1_16115"/>
<proteinExistence type="inferred from homology"/>
<keyword evidence="5" id="KW-0812">Transmembrane</keyword>
<evidence type="ECO:0000313" key="6">
    <source>
        <dbReference type="EMBL" id="POM85180.1"/>
    </source>
</evidence>
<comment type="similarity">
    <text evidence="1">Belongs to the glycosyltransferase 8 family.</text>
</comment>
<keyword evidence="2" id="KW-0328">Glycosyltransferase</keyword>
<dbReference type="Gene3D" id="3.90.550.10">
    <property type="entry name" value="Spore Coat Polysaccharide Biosynthesis Protein SpsA, Chain A"/>
    <property type="match status" value="1"/>
</dbReference>
<evidence type="ECO:0000256" key="3">
    <source>
        <dbReference type="ARBA" id="ARBA00022679"/>
    </source>
</evidence>
<dbReference type="EMBL" id="JIBK01000049">
    <property type="protein sequence ID" value="POM85180.1"/>
    <property type="molecule type" value="Genomic_DNA"/>
</dbReference>
<dbReference type="OrthoDB" id="6238971at2759"/>
<sequence length="647" mass="75604">MATLKQKISLVIVIFSAIICVTVPFIMGISSVKIFHRKNSSIFKSVNDSLRVKYEITFSTDKQVFPLFPTLLNSIYSNLGLGEYANVHIIAMPDVTPNDYSMLSKLNDELGFSKKLTLIFYPFTYKIKYKQTLKHVSEATMCRLLLPEMIDKRIDKILYVDTDAIINHSLRQLFKTEIKSECGIVARSSTNSNIINDWLKKDELIDYLQYKASRSFNAGVLLLSLKKLRENNFVNNTLSLVQKWGINDQIALNIYCNGTYDELPMDYNFWAGRDDWKDTMRHKIVHFAGPDKPWKINYQPYEEQLLWYKYYLSYPGGEKMIPPIKPKYIFLLKYRDNNNNSDNEISLLPEIILNSKKCRFMIHILAINYKGKHKEQFEKLIKSYIKDNFWINYNFLNDSSDKSKDPEELMSQYALFKAPQILHEYVDKTFLAINKIPNSYYLCKAEEKSMKTYNAGESYNYNSDNIFGMDLGIDFGLINGFDMNNSFNQQIKTSGMTTTSTSTTYSSTDNFDSENNHINRGIITNNNFFDPTPGINNIRNKFSWCIEILHQFYYLNLDLLRVEKKRIEKSIKNNNIYSQEIFNSECYKIPPIFNEQAEGAEMETDAEIDVDNNTEHVEIDDEDTFNNENEHNYHANNNIHIQNKLYF</sequence>
<keyword evidence="7" id="KW-1185">Reference proteome</keyword>
<dbReference type="SUPFAM" id="SSF53448">
    <property type="entry name" value="Nucleotide-diphospho-sugar transferases"/>
    <property type="match status" value="1"/>
</dbReference>
<dbReference type="InterPro" id="IPR029044">
    <property type="entry name" value="Nucleotide-diphossugar_trans"/>
</dbReference>
<keyword evidence="3 6" id="KW-0808">Transferase</keyword>